<dbReference type="AlphaFoldDB" id="A0A6P1NZX5"/>
<reference evidence="2 3" key="1">
    <citation type="submission" date="2020-01" db="EMBL/GenBank/DDBJ databases">
        <authorList>
            <person name="Kim M."/>
        </authorList>
    </citation>
    <scope>NUCLEOTIDE SEQUENCE [LARGE SCALE GENOMIC DNA]</scope>
    <source>
        <strain evidence="2 3">BT10</strain>
    </source>
</reference>
<dbReference type="EMBL" id="CP047897">
    <property type="protein sequence ID" value="QHL87531.1"/>
    <property type="molecule type" value="Genomic_DNA"/>
</dbReference>
<keyword evidence="3" id="KW-1185">Reference proteome</keyword>
<dbReference type="NCBIfam" id="TIGR03915">
    <property type="entry name" value="SAM_7_link_chp"/>
    <property type="match status" value="1"/>
</dbReference>
<name>A0A6P1NZX5_9BACT</name>
<accession>A0A6P1NZX5</accession>
<dbReference type="InterPro" id="IPR025404">
    <property type="entry name" value="DUF4130"/>
</dbReference>
<evidence type="ECO:0000313" key="2">
    <source>
        <dbReference type="EMBL" id="QHL87531.1"/>
    </source>
</evidence>
<protein>
    <submittedName>
        <fullName evidence="2">DUF4130 domain-containing protein</fullName>
    </submittedName>
</protein>
<dbReference type="InterPro" id="IPR023875">
    <property type="entry name" value="DNA_repair_put"/>
</dbReference>
<evidence type="ECO:0000259" key="1">
    <source>
        <dbReference type="Pfam" id="PF13566"/>
    </source>
</evidence>
<proteinExistence type="predicted"/>
<dbReference type="KEGG" id="nib:GU926_08805"/>
<gene>
    <name evidence="2" type="ORF">GU926_08805</name>
</gene>
<dbReference type="RefSeq" id="WP_160691022.1">
    <property type="nucleotide sequence ID" value="NZ_CP047897.1"/>
</dbReference>
<dbReference type="Pfam" id="PF13566">
    <property type="entry name" value="DUF4130"/>
    <property type="match status" value="1"/>
</dbReference>
<sequence length="277" mass="32840">MHFYTYDGSFEGLLTVIFEAYERKAWPDQIGKEGEAPPGIFAEHHFIPSDEAKAKRVWEGLGKKLSKPAWENVYKAYLWEQAGFEMLIWQFVQLVFSSQQEGIEENFAEPCVQKMAQVGKQMFREKHRMEAFVRFQCTQDGLYVAPIQPDFNVLPLIVTHFEKRYADQQWLIYDVKRQYGAFYNGQFVELVSMEEEAPAFQKIDLPQDILAGVEPLYQQLWQAYFDHVNIPERRNKKLHMRHMPKRYWKYLTEKKPRIQSHQPIQNKQLPTGLARLN</sequence>
<dbReference type="Proteomes" id="UP000464214">
    <property type="component" value="Chromosome"/>
</dbReference>
<evidence type="ECO:0000313" key="3">
    <source>
        <dbReference type="Proteomes" id="UP000464214"/>
    </source>
</evidence>
<organism evidence="2 3">
    <name type="scientific">Nibribacter ruber</name>
    <dbReference type="NCBI Taxonomy" id="2698458"/>
    <lineage>
        <taxon>Bacteria</taxon>
        <taxon>Pseudomonadati</taxon>
        <taxon>Bacteroidota</taxon>
        <taxon>Cytophagia</taxon>
        <taxon>Cytophagales</taxon>
        <taxon>Hymenobacteraceae</taxon>
        <taxon>Nibribacter</taxon>
    </lineage>
</organism>
<feature type="domain" description="DUF4130" evidence="1">
    <location>
        <begin position="85"/>
        <end position="253"/>
    </location>
</feature>